<evidence type="ECO:0000313" key="2">
    <source>
        <dbReference type="EMBL" id="KXO91324.1"/>
    </source>
</evidence>
<organism evidence="3 4">
    <name type="scientific">Tsukamurella pseudospumae</name>
    <dbReference type="NCBI Taxonomy" id="239498"/>
    <lineage>
        <taxon>Bacteria</taxon>
        <taxon>Bacillati</taxon>
        <taxon>Actinomycetota</taxon>
        <taxon>Actinomycetes</taxon>
        <taxon>Mycobacteriales</taxon>
        <taxon>Tsukamurellaceae</taxon>
        <taxon>Tsukamurella</taxon>
    </lineage>
</organism>
<dbReference type="EMBL" id="LSRE01000044">
    <property type="protein sequence ID" value="KXO91324.1"/>
    <property type="molecule type" value="Genomic_DNA"/>
</dbReference>
<dbReference type="Proteomes" id="UP000070258">
    <property type="component" value="Unassembled WGS sequence"/>
</dbReference>
<evidence type="ECO:0000313" key="5">
    <source>
        <dbReference type="Proteomes" id="UP000070409"/>
    </source>
</evidence>
<evidence type="ECO:0000313" key="4">
    <source>
        <dbReference type="Proteomes" id="UP000070258"/>
    </source>
</evidence>
<dbReference type="AlphaFoldDB" id="A0A138AVD8"/>
<keyword evidence="5" id="KW-1185">Reference proteome</keyword>
<dbReference type="Proteomes" id="UP000070409">
    <property type="component" value="Unassembled WGS sequence"/>
</dbReference>
<proteinExistence type="predicted"/>
<reference evidence="4" key="3">
    <citation type="submission" date="2016-02" db="EMBL/GenBank/DDBJ databases">
        <authorList>
            <person name="Wen L."/>
            <person name="He K."/>
            <person name="Yang H."/>
        </authorList>
    </citation>
    <scope>NUCLEOTIDE SEQUENCE [LARGE SCALE GENOMIC DNA]</scope>
    <source>
        <strain evidence="4">JCM 15929</strain>
    </source>
</reference>
<name>A0A138AVD8_9ACTN</name>
<dbReference type="InterPro" id="IPR022770">
    <property type="entry name" value="IucA/IucC-like_C"/>
</dbReference>
<dbReference type="EMBL" id="LSRF01000001">
    <property type="protein sequence ID" value="KXP14393.1"/>
    <property type="molecule type" value="Genomic_DNA"/>
</dbReference>
<feature type="domain" description="Aerobactin siderophore biosynthesis IucA/IucC-like C-terminal" evidence="1">
    <location>
        <begin position="72"/>
        <end position="181"/>
    </location>
</feature>
<dbReference type="OrthoDB" id="4410286at2"/>
<evidence type="ECO:0000313" key="3">
    <source>
        <dbReference type="EMBL" id="KXP14393.1"/>
    </source>
</evidence>
<accession>A0A138AVD8</accession>
<dbReference type="STRING" id="239498.AXK60_00295"/>
<comment type="caution">
    <text evidence="3">The sequence shown here is derived from an EMBL/GenBank/DDBJ whole genome shotgun (WGS) entry which is preliminary data.</text>
</comment>
<reference evidence="3" key="2">
    <citation type="submission" date="2016-02" db="EMBL/GenBank/DDBJ databases">
        <authorList>
            <person name="Teng J.L."/>
            <person name="Yang Y."/>
            <person name="Huang Y."/>
            <person name="Guo F."/>
            <person name="Wei W."/>
            <person name="Chen J.H."/>
            <person name="Wong S.Y."/>
            <person name="Lau S.K."/>
            <person name="Woo P.C."/>
        </authorList>
    </citation>
    <scope>NUCLEOTIDE SEQUENCE</scope>
    <source>
        <strain evidence="3">JCM 15929</strain>
    </source>
</reference>
<dbReference type="GO" id="GO:0003824">
    <property type="term" value="F:catalytic activity"/>
    <property type="evidence" value="ECO:0007669"/>
    <property type="project" value="UniProtKB-ARBA"/>
</dbReference>
<dbReference type="RefSeq" id="WP_068569009.1">
    <property type="nucleotide sequence ID" value="NZ_LSRE01000044.1"/>
</dbReference>
<evidence type="ECO:0000259" key="1">
    <source>
        <dbReference type="Pfam" id="PF06276"/>
    </source>
</evidence>
<dbReference type="Pfam" id="PF06276">
    <property type="entry name" value="FhuF"/>
    <property type="match status" value="1"/>
</dbReference>
<gene>
    <name evidence="3" type="ORF">AXK60_00295</name>
    <name evidence="2" type="ORF">AXK61_07150</name>
</gene>
<reference evidence="2 5" key="1">
    <citation type="submission" date="2016-02" db="EMBL/GenBank/DDBJ databases">
        <authorList>
            <person name="Teng J.L."/>
            <person name="Tang Y."/>
            <person name="Huang Y."/>
            <person name="Guo F."/>
            <person name="Wei W."/>
            <person name="Chen J.H."/>
            <person name="Wong S.Y."/>
            <person name="Lau S.K."/>
            <person name="Woo P.C."/>
        </authorList>
    </citation>
    <scope>NUCLEOTIDE SEQUENCE [LARGE SCALE GENOMIC DNA]</scope>
    <source>
        <strain evidence="2 5">JCM 13375</strain>
    </source>
</reference>
<sequence>MKDLAEVLADVDSLGQPFRVTVRGIEGPPVTGSVDGFASASLAVPGTGEAQRMVDLHARFRGMPRARHAGSLVFQRYSHRVCGVGVAAWLRHGAVLDLSATNVHVRFVDGSPDLVELARPAAQFPGSANDLVRIVLDEHLVPVAQALAAAYGPRMPNLLGNIAAGFAGAFRHLGRSHPAAEVAAAAEQVAAADPRLRRGGTYRTLSGPAGDRLQYDRVSCCHWYAAPDGKFCSWCSRLSFDERTARFRAAMDEESRGQ</sequence>
<protein>
    <recommendedName>
        <fullName evidence="1">Aerobactin siderophore biosynthesis IucA/IucC-like C-terminal domain-containing protein</fullName>
    </recommendedName>
</protein>